<dbReference type="RefSeq" id="WP_231100307.1">
    <property type="nucleotide sequence ID" value="NZ_CP012850.1"/>
</dbReference>
<dbReference type="GeneID" id="60421265"/>
<sequence length="158" mass="18834">MDSFLAYVPLISLLIVAGLFVVAIVNFSLLRKNTQKQSEQWIKNLKMQSEQQIYSRIMDVRLKLENTETFTRMAKESPVFEERFSSVDSPDEYYIIVAFLDLFEYLFALDKKNMIDPEVWYRWRGLAKTIMTIPKFNKVWDKTNHIHSVEFRDFMNSL</sequence>
<evidence type="ECO:0000313" key="2">
    <source>
        <dbReference type="EMBL" id="ALI35387.1"/>
    </source>
</evidence>
<protein>
    <recommendedName>
        <fullName evidence="4">DUF4760 domain-containing protein</fullName>
    </recommendedName>
</protein>
<evidence type="ECO:0000256" key="1">
    <source>
        <dbReference type="SAM" id="Phobius"/>
    </source>
</evidence>
<name>A0A654LWJ3_9ARCH</name>
<evidence type="ECO:0000313" key="3">
    <source>
        <dbReference type="Proteomes" id="UP000058925"/>
    </source>
</evidence>
<proteinExistence type="predicted"/>
<dbReference type="EMBL" id="CP012850">
    <property type="protein sequence ID" value="ALI35387.1"/>
    <property type="molecule type" value="Genomic_DNA"/>
</dbReference>
<keyword evidence="1" id="KW-0812">Transmembrane</keyword>
<evidence type="ECO:0008006" key="4">
    <source>
        <dbReference type="Google" id="ProtNLM"/>
    </source>
</evidence>
<accession>A0A654LWJ3</accession>
<dbReference type="AlphaFoldDB" id="A0A654LWJ3"/>
<dbReference type="KEGG" id="taa:NMY3_01182"/>
<feature type="transmembrane region" description="Helical" evidence="1">
    <location>
        <begin position="6"/>
        <end position="30"/>
    </location>
</feature>
<organism evidence="2 3">
    <name type="scientific">Candidatus Nitrosocosmicus oleophilus</name>
    <dbReference type="NCBI Taxonomy" id="1353260"/>
    <lineage>
        <taxon>Archaea</taxon>
        <taxon>Nitrososphaerota</taxon>
        <taxon>Nitrososphaeria</taxon>
        <taxon>Nitrososphaerales</taxon>
        <taxon>Nitrososphaeraceae</taxon>
        <taxon>Candidatus Nitrosocosmicus</taxon>
    </lineage>
</organism>
<keyword evidence="1" id="KW-1133">Transmembrane helix</keyword>
<keyword evidence="3" id="KW-1185">Reference proteome</keyword>
<gene>
    <name evidence="2" type="ORF">NMY3_01182</name>
</gene>
<keyword evidence="1" id="KW-0472">Membrane</keyword>
<dbReference type="Proteomes" id="UP000058925">
    <property type="component" value="Chromosome"/>
</dbReference>
<reference evidence="3" key="1">
    <citation type="submission" date="2015-10" db="EMBL/GenBank/DDBJ databases">
        <title>Niche specialization of a soil ammonia-oxidizing archaeon, Candidatus Nitrosocosmicus oleophilus.</title>
        <authorList>
            <person name="Jung M.-Y."/>
            <person name="Rhee S.-K."/>
        </authorList>
    </citation>
    <scope>NUCLEOTIDE SEQUENCE [LARGE SCALE GENOMIC DNA]</scope>
    <source>
        <strain evidence="3">MY3</strain>
    </source>
</reference>